<dbReference type="InterPro" id="IPR000787">
    <property type="entry name" value="Peptidase_M29"/>
</dbReference>
<keyword evidence="6" id="KW-0645">Protease</keyword>
<evidence type="ECO:0000256" key="6">
    <source>
        <dbReference type="ARBA" id="ARBA00022670"/>
    </source>
</evidence>
<proteinExistence type="inferred from homology"/>
<dbReference type="PANTHER" id="PTHR34448:SF3">
    <property type="entry name" value="AMINOPEPTIDASE AMPS"/>
    <property type="match status" value="1"/>
</dbReference>
<dbReference type="OrthoDB" id="9803993at2"/>
<comment type="similarity">
    <text evidence="4">Belongs to the peptidase M29 family.</text>
</comment>
<evidence type="ECO:0000256" key="7">
    <source>
        <dbReference type="ARBA" id="ARBA00022723"/>
    </source>
</evidence>
<keyword evidence="8" id="KW-0378">Hydrolase</keyword>
<dbReference type="Pfam" id="PF02073">
    <property type="entry name" value="Peptidase_M29"/>
    <property type="match status" value="1"/>
</dbReference>
<keyword evidence="11" id="KW-1185">Reference proteome</keyword>
<keyword evidence="7" id="KW-0479">Metal-binding</keyword>
<evidence type="ECO:0000256" key="4">
    <source>
        <dbReference type="ARBA" id="ARBA00008236"/>
    </source>
</evidence>
<evidence type="ECO:0000256" key="1">
    <source>
        <dbReference type="ARBA" id="ARBA00001941"/>
    </source>
</evidence>
<dbReference type="PANTHER" id="PTHR34448">
    <property type="entry name" value="AMINOPEPTIDASE"/>
    <property type="match status" value="1"/>
</dbReference>
<evidence type="ECO:0000256" key="2">
    <source>
        <dbReference type="ARBA" id="ARBA00001946"/>
    </source>
</evidence>
<comment type="cofactor">
    <cofactor evidence="2">
        <name>Mg(2+)</name>
        <dbReference type="ChEBI" id="CHEBI:18420"/>
    </cofactor>
</comment>
<dbReference type="GO" id="GO:0006508">
    <property type="term" value="P:proteolysis"/>
    <property type="evidence" value="ECO:0007669"/>
    <property type="project" value="UniProtKB-KW"/>
</dbReference>
<dbReference type="AlphaFoldDB" id="A0A2N5M7D2"/>
<dbReference type="InterPro" id="IPR035097">
    <property type="entry name" value="M29_N-terminal"/>
</dbReference>
<comment type="caution">
    <text evidence="10">The sequence shown here is derived from an EMBL/GenBank/DDBJ whole genome shotgun (WGS) entry which is preliminary data.</text>
</comment>
<dbReference type="SUPFAM" id="SSF144052">
    <property type="entry name" value="Thermophilic metalloprotease-like"/>
    <property type="match status" value="1"/>
</dbReference>
<dbReference type="EMBL" id="PGUY01000025">
    <property type="protein sequence ID" value="PLT30257.1"/>
    <property type="molecule type" value="Genomic_DNA"/>
</dbReference>
<keyword evidence="9" id="KW-0482">Metalloprotease</keyword>
<reference evidence="10 11" key="1">
    <citation type="submission" date="2017-11" db="EMBL/GenBank/DDBJ databases">
        <title>Comparitive Functional Genomics of Dry Heat Resistant strains isolated from the Viking Spacecraft.</title>
        <authorList>
            <person name="Seuylemezian A."/>
            <person name="Cooper K."/>
            <person name="Vaishampayan P."/>
        </authorList>
    </citation>
    <scope>NUCLEOTIDE SEQUENCE [LARGE SCALE GENOMIC DNA]</scope>
    <source>
        <strain evidence="10 11">V1-29</strain>
    </source>
</reference>
<sequence>MTDKAALFEKYADVALKIGVNVQPGQPLVIQSPISAADFARVLAKRAFAAGAGNVFIEWGDEAFTRIKTEDAPVEALKFVPEHSVKLMEEYQQLGAAFLQIYSPNPDAFTGVDPERMAIRNKANASALENFKNTMMKGDVSWNLISTPAPEWAQKVYPELSEEEAVEKLWNAIFSATRILEEDPVQAWKEHGSNLHQKLDYLNTKKYKKLYYKGPGTDLTIELPEGHKWVGGSLENTKGVEYTPNIPTEEVFTMPKKDGVNGVVRSTKPLNYNGTTINNFSLTFKDGKAVEFTAETGEETLKKMLDIDEGAAFLGEVALVPHDSPISNTNIIFYNTLFDENASCHLAVGSAYPMTLEGGTAMSQEELAEAGANYSLSHVDFMIGSAELDIDGETADGKTEPVFRNGNWAF</sequence>
<dbReference type="Gene3D" id="3.40.1830.10">
    <property type="entry name" value="Thermophilic metalloprotease (M29)"/>
    <property type="match status" value="1"/>
</dbReference>
<evidence type="ECO:0000256" key="8">
    <source>
        <dbReference type="ARBA" id="ARBA00022801"/>
    </source>
</evidence>
<dbReference type="GO" id="GO:0004177">
    <property type="term" value="F:aminopeptidase activity"/>
    <property type="evidence" value="ECO:0007669"/>
    <property type="project" value="UniProtKB-KW"/>
</dbReference>
<evidence type="ECO:0000313" key="11">
    <source>
        <dbReference type="Proteomes" id="UP000234748"/>
    </source>
</evidence>
<gene>
    <name evidence="10" type="ORF">CUU66_08520</name>
</gene>
<dbReference type="RefSeq" id="WP_101641258.1">
    <property type="nucleotide sequence ID" value="NZ_PGUY01000025.1"/>
</dbReference>
<dbReference type="GO" id="GO:0046872">
    <property type="term" value="F:metal ion binding"/>
    <property type="evidence" value="ECO:0007669"/>
    <property type="project" value="UniProtKB-KW"/>
</dbReference>
<evidence type="ECO:0000256" key="5">
    <source>
        <dbReference type="ARBA" id="ARBA00022438"/>
    </source>
</evidence>
<evidence type="ECO:0000256" key="9">
    <source>
        <dbReference type="ARBA" id="ARBA00023049"/>
    </source>
</evidence>
<dbReference type="PRINTS" id="PR00919">
    <property type="entry name" value="THERMOPTASE"/>
</dbReference>
<evidence type="ECO:0000256" key="3">
    <source>
        <dbReference type="ARBA" id="ARBA00001947"/>
    </source>
</evidence>
<comment type="cofactor">
    <cofactor evidence="3">
        <name>Zn(2+)</name>
        <dbReference type="ChEBI" id="CHEBI:29105"/>
    </cofactor>
</comment>
<protein>
    <submittedName>
        <fullName evidence="10">Aminopeptidase</fullName>
    </submittedName>
</protein>
<name>A0A2N5M7D2_9BACI</name>
<comment type="cofactor">
    <cofactor evidence="1">
        <name>Co(2+)</name>
        <dbReference type="ChEBI" id="CHEBI:48828"/>
    </cofactor>
</comment>
<dbReference type="Proteomes" id="UP000234748">
    <property type="component" value="Unassembled WGS sequence"/>
</dbReference>
<dbReference type="GO" id="GO:0008237">
    <property type="term" value="F:metallopeptidase activity"/>
    <property type="evidence" value="ECO:0007669"/>
    <property type="project" value="UniProtKB-KW"/>
</dbReference>
<organism evidence="10 11">
    <name type="scientific">Peribacillus deserti</name>
    <dbReference type="NCBI Taxonomy" id="673318"/>
    <lineage>
        <taxon>Bacteria</taxon>
        <taxon>Bacillati</taxon>
        <taxon>Bacillota</taxon>
        <taxon>Bacilli</taxon>
        <taxon>Bacillales</taxon>
        <taxon>Bacillaceae</taxon>
        <taxon>Peribacillus</taxon>
    </lineage>
</organism>
<dbReference type="InterPro" id="IPR052170">
    <property type="entry name" value="M29_Exopeptidase"/>
</dbReference>
<evidence type="ECO:0000313" key="10">
    <source>
        <dbReference type="EMBL" id="PLT30257.1"/>
    </source>
</evidence>
<keyword evidence="5 10" id="KW-0031">Aminopeptidase</keyword>
<accession>A0A2N5M7D2</accession>